<evidence type="ECO:0000256" key="1">
    <source>
        <dbReference type="SAM" id="MobiDB-lite"/>
    </source>
</evidence>
<dbReference type="AlphaFoldDB" id="A0A7S0NV30"/>
<gene>
    <name evidence="2" type="ORF">CLEP1334_LOCUS10211</name>
</gene>
<dbReference type="EMBL" id="HBER01020229">
    <property type="protein sequence ID" value="CAD8534931.1"/>
    <property type="molecule type" value="Transcribed_RNA"/>
</dbReference>
<feature type="region of interest" description="Disordered" evidence="1">
    <location>
        <begin position="1"/>
        <end position="22"/>
    </location>
</feature>
<name>A0A7S0NV30_9EUKA</name>
<protein>
    <submittedName>
        <fullName evidence="2">Uncharacterized protein</fullName>
    </submittedName>
</protein>
<accession>A0A7S0NV30</accession>
<reference evidence="2" key="1">
    <citation type="submission" date="2021-01" db="EMBL/GenBank/DDBJ databases">
        <authorList>
            <person name="Corre E."/>
            <person name="Pelletier E."/>
            <person name="Niang G."/>
            <person name="Scheremetjew M."/>
            <person name="Finn R."/>
            <person name="Kale V."/>
            <person name="Holt S."/>
            <person name="Cochrane G."/>
            <person name="Meng A."/>
            <person name="Brown T."/>
            <person name="Cohen L."/>
        </authorList>
    </citation>
    <scope>NUCLEOTIDE SEQUENCE</scope>
    <source>
        <strain evidence="2">RCC1130</strain>
    </source>
</reference>
<evidence type="ECO:0000313" key="2">
    <source>
        <dbReference type="EMBL" id="CAD8534931.1"/>
    </source>
</evidence>
<organism evidence="2">
    <name type="scientific">Calcidiscus leptoporus</name>
    <dbReference type="NCBI Taxonomy" id="127549"/>
    <lineage>
        <taxon>Eukaryota</taxon>
        <taxon>Haptista</taxon>
        <taxon>Haptophyta</taxon>
        <taxon>Prymnesiophyceae</taxon>
        <taxon>Coccolithales</taxon>
        <taxon>Calcidiscaceae</taxon>
        <taxon>Calcidiscus</taxon>
    </lineage>
</organism>
<sequence>MWKTSLAQPCPPHANERGASESETGAGVMCALGDELQPFVGGATSGFTRVNSNPAHKAPKVGWEARAPGASLTLCAPLPREDKEAKLRDFQSLIVVHTKDKQKLPLNSDFPYRVSLGFQVSHPRNLPLFGVASIECEPDSCVCKCDNAATNSSGCTFDTLSNHSSLVTVVTYLNLDVSESSSSYARAEHRAATDCPVGTCAIRVRNAAAGTDGRFRVVLRALIVGLNDWRTRWLRNGGLVRAGMGNV</sequence>
<proteinExistence type="predicted"/>